<sequence>MHVRPRQRGIPPLSSMSRRAALCAALSITVVLGGCTSMGANLPPLPSEPAGPYRLGAGDQVRVTVFNDPRLTGDFRVSDTGSVALPLVGLVPVQGRTTEQAARQIEETLSSRGLFNDPSVALEVLTYRPVFVLGMVERGGQTPYQPGMTVLSAVAVVGGFNYRAVTDYVGLTRIGEDGQAHEYRAERSALLQPGDVVNVFERRF</sequence>
<dbReference type="InterPro" id="IPR003715">
    <property type="entry name" value="Poly_export_N"/>
</dbReference>
<dbReference type="RefSeq" id="WP_120637147.1">
    <property type="nucleotide sequence ID" value="NZ_RAQU01000017.1"/>
</dbReference>
<dbReference type="Pfam" id="PF02563">
    <property type="entry name" value="Poly_export"/>
    <property type="match status" value="1"/>
</dbReference>
<evidence type="ECO:0000256" key="1">
    <source>
        <dbReference type="ARBA" id="ARBA00022729"/>
    </source>
</evidence>
<keyword evidence="5" id="KW-1185">Reference proteome</keyword>
<dbReference type="OrthoDB" id="197007at2"/>
<dbReference type="Gene3D" id="3.10.560.10">
    <property type="entry name" value="Outer membrane lipoprotein wza domain like"/>
    <property type="match status" value="1"/>
</dbReference>
<dbReference type="InterPro" id="IPR049712">
    <property type="entry name" value="Poly_export"/>
</dbReference>
<proteinExistence type="predicted"/>
<gene>
    <name evidence="3" type="ORF">D6Z83_04525</name>
    <name evidence="4" type="ORF">EBE87_21700</name>
</gene>
<accession>A0A3A9JDG6</accession>
<evidence type="ECO:0000259" key="2">
    <source>
        <dbReference type="Pfam" id="PF02563"/>
    </source>
</evidence>
<reference evidence="3 6" key="1">
    <citation type="submission" date="2018-09" db="EMBL/GenBank/DDBJ databases">
        <title>Roseomonas sp. nov., isolated from feces of Tibetan antelopes in the Qinghai-Tibet plateau, China.</title>
        <authorList>
            <person name="Tian Z."/>
        </authorList>
    </citation>
    <scope>NUCLEOTIDE SEQUENCE [LARGE SCALE GENOMIC DNA]</scope>
    <source>
        <strain evidence="4 5">Z23</strain>
        <strain evidence="3 6">Z24</strain>
    </source>
</reference>
<protein>
    <submittedName>
        <fullName evidence="3">Polysaccharide export protein</fullName>
    </submittedName>
</protein>
<dbReference type="Proteomes" id="UP000278036">
    <property type="component" value="Unassembled WGS sequence"/>
</dbReference>
<dbReference type="PROSITE" id="PS51257">
    <property type="entry name" value="PROKAR_LIPOPROTEIN"/>
    <property type="match status" value="1"/>
</dbReference>
<dbReference type="PANTHER" id="PTHR33619">
    <property type="entry name" value="POLYSACCHARIDE EXPORT PROTEIN GFCE-RELATED"/>
    <property type="match status" value="1"/>
</dbReference>
<dbReference type="AlphaFoldDB" id="A0A3A9JDG6"/>
<evidence type="ECO:0000313" key="3">
    <source>
        <dbReference type="EMBL" id="RKK05387.1"/>
    </source>
</evidence>
<keyword evidence="1" id="KW-0732">Signal</keyword>
<dbReference type="Proteomes" id="UP000274097">
    <property type="component" value="Unassembled WGS sequence"/>
</dbReference>
<comment type="caution">
    <text evidence="3">The sequence shown here is derived from an EMBL/GenBank/DDBJ whole genome shotgun (WGS) entry which is preliminary data.</text>
</comment>
<evidence type="ECO:0000313" key="4">
    <source>
        <dbReference type="EMBL" id="RMI19136.1"/>
    </source>
</evidence>
<dbReference type="PANTHER" id="PTHR33619:SF3">
    <property type="entry name" value="POLYSACCHARIDE EXPORT PROTEIN GFCE-RELATED"/>
    <property type="match status" value="1"/>
</dbReference>
<evidence type="ECO:0000313" key="5">
    <source>
        <dbReference type="Proteomes" id="UP000274097"/>
    </source>
</evidence>
<organism evidence="3 6">
    <name type="scientific">Teichococcus wenyumeiae</name>
    <dbReference type="NCBI Taxonomy" id="2478470"/>
    <lineage>
        <taxon>Bacteria</taxon>
        <taxon>Pseudomonadati</taxon>
        <taxon>Pseudomonadota</taxon>
        <taxon>Alphaproteobacteria</taxon>
        <taxon>Acetobacterales</taxon>
        <taxon>Roseomonadaceae</taxon>
        <taxon>Roseomonas</taxon>
    </lineage>
</organism>
<dbReference type="EMBL" id="RFLX01000024">
    <property type="protein sequence ID" value="RMI19136.1"/>
    <property type="molecule type" value="Genomic_DNA"/>
</dbReference>
<feature type="domain" description="Polysaccharide export protein N-terminal" evidence="2">
    <location>
        <begin position="49"/>
        <end position="124"/>
    </location>
</feature>
<dbReference type="Gene3D" id="3.30.1950.10">
    <property type="entry name" value="wza like domain"/>
    <property type="match status" value="1"/>
</dbReference>
<evidence type="ECO:0000313" key="6">
    <source>
        <dbReference type="Proteomes" id="UP000278036"/>
    </source>
</evidence>
<dbReference type="InParanoid" id="A0A3A9JDG6"/>
<dbReference type="EMBL" id="RAQU01000017">
    <property type="protein sequence ID" value="RKK05387.1"/>
    <property type="molecule type" value="Genomic_DNA"/>
</dbReference>
<dbReference type="GO" id="GO:0015159">
    <property type="term" value="F:polysaccharide transmembrane transporter activity"/>
    <property type="evidence" value="ECO:0007669"/>
    <property type="project" value="InterPro"/>
</dbReference>
<name>A0A3A9JDG6_9PROT</name>